<dbReference type="SUPFAM" id="SSF82093">
    <property type="entry name" value="Heme chaperone CcmE"/>
    <property type="match status" value="1"/>
</dbReference>
<dbReference type="AlphaFoldDB" id="A0A660LDF5"/>
<keyword evidence="2" id="KW-0479">Metal-binding</keyword>
<evidence type="ECO:0000256" key="1">
    <source>
        <dbReference type="ARBA" id="ARBA00004370"/>
    </source>
</evidence>
<dbReference type="InterPro" id="IPR012340">
    <property type="entry name" value="NA-bd_OB-fold"/>
</dbReference>
<dbReference type="InterPro" id="IPR036127">
    <property type="entry name" value="CcmE-like_sf"/>
</dbReference>
<comment type="subcellular location">
    <subcellularLocation>
        <location evidence="1">Membrane</location>
    </subcellularLocation>
</comment>
<dbReference type="Gene3D" id="2.40.50.140">
    <property type="entry name" value="Nucleic acid-binding proteins"/>
    <property type="match status" value="1"/>
</dbReference>
<feature type="signal peptide" evidence="5">
    <location>
        <begin position="1"/>
        <end position="31"/>
    </location>
</feature>
<dbReference type="Pfam" id="PF03100">
    <property type="entry name" value="CcmE"/>
    <property type="match status" value="1"/>
</dbReference>
<sequence length="134" mass="14440">MDPSRKRTIRFVVALSAAVLLAGALALTSFSASTEARQPSELVNATPTPGAKYQLVGKVVKGYETKGDTTYFRVRDREGSVSVPVTYAGRLPDPFRADREIVVDVVKQGDVYVGQVGTLITKCPSKFTADKTNT</sequence>
<evidence type="ECO:0000256" key="2">
    <source>
        <dbReference type="ARBA" id="ARBA00022617"/>
    </source>
</evidence>
<dbReference type="GO" id="GO:0020037">
    <property type="term" value="F:heme binding"/>
    <property type="evidence" value="ECO:0007669"/>
    <property type="project" value="InterPro"/>
</dbReference>
<protein>
    <submittedName>
        <fullName evidence="6">Cytochrome c-type biogenesis protein CcmE</fullName>
    </submittedName>
</protein>
<accession>A0A660LDF5</accession>
<keyword evidence="4" id="KW-0472">Membrane</keyword>
<keyword evidence="7" id="KW-1185">Reference proteome</keyword>
<dbReference type="EMBL" id="RBIL01000001">
    <property type="protein sequence ID" value="RKQ91074.1"/>
    <property type="molecule type" value="Genomic_DNA"/>
</dbReference>
<evidence type="ECO:0000256" key="4">
    <source>
        <dbReference type="ARBA" id="ARBA00023136"/>
    </source>
</evidence>
<evidence type="ECO:0000313" key="7">
    <source>
        <dbReference type="Proteomes" id="UP000278962"/>
    </source>
</evidence>
<feature type="chain" id="PRO_5038666089" evidence="5">
    <location>
        <begin position="32"/>
        <end position="134"/>
    </location>
</feature>
<dbReference type="RefSeq" id="WP_121248375.1">
    <property type="nucleotide sequence ID" value="NZ_RBIL01000001.1"/>
</dbReference>
<dbReference type="GO" id="GO:0005886">
    <property type="term" value="C:plasma membrane"/>
    <property type="evidence" value="ECO:0007669"/>
    <property type="project" value="InterPro"/>
</dbReference>
<evidence type="ECO:0000256" key="3">
    <source>
        <dbReference type="ARBA" id="ARBA00022748"/>
    </source>
</evidence>
<dbReference type="OrthoDB" id="9794828at2"/>
<comment type="caution">
    <text evidence="6">The sequence shown here is derived from an EMBL/GenBank/DDBJ whole genome shotgun (WGS) entry which is preliminary data.</text>
</comment>
<dbReference type="GO" id="GO:0017003">
    <property type="term" value="P:protein-heme linkage"/>
    <property type="evidence" value="ECO:0007669"/>
    <property type="project" value="InterPro"/>
</dbReference>
<organism evidence="6 7">
    <name type="scientific">Solirubrobacter pauli</name>
    <dbReference type="NCBI Taxonomy" id="166793"/>
    <lineage>
        <taxon>Bacteria</taxon>
        <taxon>Bacillati</taxon>
        <taxon>Actinomycetota</taxon>
        <taxon>Thermoleophilia</taxon>
        <taxon>Solirubrobacterales</taxon>
        <taxon>Solirubrobacteraceae</taxon>
        <taxon>Solirubrobacter</taxon>
    </lineage>
</organism>
<keyword evidence="5" id="KW-0732">Signal</keyword>
<dbReference type="Proteomes" id="UP000278962">
    <property type="component" value="Unassembled WGS sequence"/>
</dbReference>
<keyword evidence="2" id="KW-0349">Heme</keyword>
<proteinExistence type="predicted"/>
<name>A0A660LDF5_9ACTN</name>
<dbReference type="InterPro" id="IPR004329">
    <property type="entry name" value="CcmE"/>
</dbReference>
<evidence type="ECO:0000256" key="5">
    <source>
        <dbReference type="SAM" id="SignalP"/>
    </source>
</evidence>
<reference evidence="6 7" key="1">
    <citation type="submission" date="2018-10" db="EMBL/GenBank/DDBJ databases">
        <title>Genomic Encyclopedia of Archaeal and Bacterial Type Strains, Phase II (KMG-II): from individual species to whole genera.</title>
        <authorList>
            <person name="Goeker M."/>
        </authorList>
    </citation>
    <scope>NUCLEOTIDE SEQUENCE [LARGE SCALE GENOMIC DNA]</scope>
    <source>
        <strain evidence="6 7">DSM 14954</strain>
    </source>
</reference>
<evidence type="ECO:0000313" key="6">
    <source>
        <dbReference type="EMBL" id="RKQ91074.1"/>
    </source>
</evidence>
<gene>
    <name evidence="6" type="ORF">C8N24_0890</name>
</gene>
<keyword evidence="2" id="KW-0408">Iron</keyword>
<dbReference type="GO" id="GO:0017004">
    <property type="term" value="P:cytochrome complex assembly"/>
    <property type="evidence" value="ECO:0007669"/>
    <property type="project" value="UniProtKB-KW"/>
</dbReference>
<keyword evidence="3" id="KW-0201">Cytochrome c-type biogenesis</keyword>